<evidence type="ECO:0000256" key="1">
    <source>
        <dbReference type="ARBA" id="ARBA00004613"/>
    </source>
</evidence>
<sequence>MPIDGEWYNEFGSQMHLEVDPEGTVSGQYVTAVGHTPGTYLLTGRHDGPASPGNGIALGWTVAWRNEHGNVGSVTSWSGQFLADPERILSTWLLTRSATVEAWESTVVGQDVFTRQKPTGEDVDRAFRSGRPVSHPMPS</sequence>
<evidence type="ECO:0000256" key="2">
    <source>
        <dbReference type="ARBA" id="ARBA00006297"/>
    </source>
</evidence>
<dbReference type="Gene3D" id="2.40.128.30">
    <property type="entry name" value="Avidin-like"/>
    <property type="match status" value="1"/>
</dbReference>
<dbReference type="InterPro" id="IPR051764">
    <property type="entry name" value="Avidin/Streptavidin-rel"/>
</dbReference>
<dbReference type="PANTHER" id="PTHR34399">
    <property type="entry name" value="AVIDIN-RELATED"/>
    <property type="match status" value="1"/>
</dbReference>
<evidence type="ECO:0000256" key="3">
    <source>
        <dbReference type="ARBA" id="ARBA00022525"/>
    </source>
</evidence>
<dbReference type="GO" id="GO:0009374">
    <property type="term" value="F:biotin binding"/>
    <property type="evidence" value="ECO:0007669"/>
    <property type="project" value="UniProtKB-UniRule"/>
</dbReference>
<dbReference type="PRINTS" id="PR00709">
    <property type="entry name" value="AVIDIN"/>
</dbReference>
<keyword evidence="5 6" id="KW-0092">Biotin</keyword>
<evidence type="ECO:0000256" key="6">
    <source>
        <dbReference type="PIRSR" id="PIRSR605468-50"/>
    </source>
</evidence>
<accession>A0AB39R052</accession>
<comment type="subcellular location">
    <subcellularLocation>
        <location evidence="1 7">Secreted</location>
    </subcellularLocation>
</comment>
<evidence type="ECO:0000313" key="9">
    <source>
        <dbReference type="EMBL" id="XDQ46958.1"/>
    </source>
</evidence>
<comment type="similarity">
    <text evidence="2 7">Belongs to the avidin/streptavidin family.</text>
</comment>
<feature type="compositionally biased region" description="Basic and acidic residues" evidence="8">
    <location>
        <begin position="118"/>
        <end position="127"/>
    </location>
</feature>
<evidence type="ECO:0000256" key="8">
    <source>
        <dbReference type="SAM" id="MobiDB-lite"/>
    </source>
</evidence>
<dbReference type="SUPFAM" id="SSF50876">
    <property type="entry name" value="Avidin/streptavidin"/>
    <property type="match status" value="1"/>
</dbReference>
<dbReference type="InterPro" id="IPR005469">
    <property type="entry name" value="Avidin"/>
</dbReference>
<feature type="binding site" evidence="6">
    <location>
        <position position="92"/>
    </location>
    <ligand>
        <name>biotin</name>
        <dbReference type="ChEBI" id="CHEBI:57586"/>
    </ligand>
</feature>
<comment type="function">
    <text evidence="7">Forms a strong non-covalent specific complex with biotin.</text>
</comment>
<feature type="binding site" evidence="6">
    <location>
        <position position="77"/>
    </location>
    <ligand>
        <name>biotin</name>
        <dbReference type="ChEBI" id="CHEBI:57586"/>
    </ligand>
</feature>
<dbReference type="RefSeq" id="WP_181804154.1">
    <property type="nucleotide sequence ID" value="NZ_CP163441.1"/>
</dbReference>
<dbReference type="PROSITE" id="PS51326">
    <property type="entry name" value="AVIDIN_2"/>
    <property type="match status" value="1"/>
</dbReference>
<feature type="binding site" evidence="6">
    <location>
        <position position="40"/>
    </location>
    <ligand>
        <name>biotin</name>
        <dbReference type="ChEBI" id="CHEBI:57586"/>
    </ligand>
</feature>
<evidence type="ECO:0000256" key="5">
    <source>
        <dbReference type="ARBA" id="ARBA00023267"/>
    </source>
</evidence>
<proteinExistence type="inferred from homology"/>
<reference evidence="9" key="1">
    <citation type="submission" date="2024-07" db="EMBL/GenBank/DDBJ databases">
        <authorList>
            <person name="Yu S.T."/>
        </authorList>
    </citation>
    <scope>NUCLEOTIDE SEQUENCE</scope>
    <source>
        <strain evidence="9">R39</strain>
    </source>
</reference>
<feature type="binding site" evidence="6">
    <location>
        <position position="29"/>
    </location>
    <ligand>
        <name>biotin</name>
        <dbReference type="ChEBI" id="CHEBI:57586"/>
    </ligand>
</feature>
<feature type="binding site" evidence="6">
    <location>
        <position position="103"/>
    </location>
    <ligand>
        <name>biotin</name>
        <dbReference type="ChEBI" id="CHEBI:57586"/>
    </ligand>
</feature>
<name>A0AB39R052_9ACTN</name>
<dbReference type="AlphaFoldDB" id="A0AB39R052"/>
<organism evidence="9">
    <name type="scientific">Streptomyces sp. R39</name>
    <dbReference type="NCBI Taxonomy" id="3238631"/>
    <lineage>
        <taxon>Bacteria</taxon>
        <taxon>Bacillati</taxon>
        <taxon>Actinomycetota</taxon>
        <taxon>Actinomycetes</taxon>
        <taxon>Kitasatosporales</taxon>
        <taxon>Streptomycetaceae</taxon>
        <taxon>Streptomyces</taxon>
    </lineage>
</organism>
<evidence type="ECO:0000256" key="7">
    <source>
        <dbReference type="RuleBase" id="RU369114"/>
    </source>
</evidence>
<dbReference type="InterPro" id="IPR005468">
    <property type="entry name" value="Avidin/str"/>
</dbReference>
<keyword evidence="4 7" id="KW-0732">Signal</keyword>
<feature type="region of interest" description="Disordered" evidence="8">
    <location>
        <begin position="117"/>
        <end position="139"/>
    </location>
</feature>
<dbReference type="Pfam" id="PF01382">
    <property type="entry name" value="Avidin"/>
    <property type="match status" value="1"/>
</dbReference>
<evidence type="ECO:0000256" key="4">
    <source>
        <dbReference type="ARBA" id="ARBA00022729"/>
    </source>
</evidence>
<protein>
    <recommendedName>
        <fullName evidence="7">Streptavidin</fullName>
    </recommendedName>
</protein>
<dbReference type="GO" id="GO:0005576">
    <property type="term" value="C:extracellular region"/>
    <property type="evidence" value="ECO:0007669"/>
    <property type="project" value="UniProtKB-SubCell"/>
</dbReference>
<comment type="subunit">
    <text evidence="7">Homotetramer.</text>
</comment>
<dbReference type="EMBL" id="CP163441">
    <property type="protein sequence ID" value="XDQ46958.1"/>
    <property type="molecule type" value="Genomic_DNA"/>
</dbReference>
<gene>
    <name evidence="9" type="ORF">AB5J52_34455</name>
</gene>
<dbReference type="InterPro" id="IPR036896">
    <property type="entry name" value="Avidin-like_sf"/>
</dbReference>
<keyword evidence="3 7" id="KW-0964">Secreted</keyword>